<dbReference type="Gene3D" id="3.40.50.300">
    <property type="entry name" value="P-loop containing nucleotide triphosphate hydrolases"/>
    <property type="match status" value="1"/>
</dbReference>
<organism evidence="8 9">
    <name type="scientific">Cyprinodon variegatus</name>
    <name type="common">Sheepshead minnow</name>
    <dbReference type="NCBI Taxonomy" id="28743"/>
    <lineage>
        <taxon>Eukaryota</taxon>
        <taxon>Metazoa</taxon>
        <taxon>Chordata</taxon>
        <taxon>Craniata</taxon>
        <taxon>Vertebrata</taxon>
        <taxon>Euteleostomi</taxon>
        <taxon>Actinopterygii</taxon>
        <taxon>Neopterygii</taxon>
        <taxon>Teleostei</taxon>
        <taxon>Neoteleostei</taxon>
        <taxon>Acanthomorphata</taxon>
        <taxon>Ovalentaria</taxon>
        <taxon>Atherinomorphae</taxon>
        <taxon>Cyprinodontiformes</taxon>
        <taxon>Cyprinodontidae</taxon>
        <taxon>Cyprinodon</taxon>
    </lineage>
</organism>
<dbReference type="KEGG" id="cvg:107101065"/>
<dbReference type="PANTHER" id="PTHR10903">
    <property type="entry name" value="GTPASE, IMAP FAMILY MEMBER-RELATED"/>
    <property type="match status" value="1"/>
</dbReference>
<dbReference type="InterPro" id="IPR027417">
    <property type="entry name" value="P-loop_NTPase"/>
</dbReference>
<sequence>MNDSIRIVLLGKTGAGKSSLANTICGDELFSINHTISSETRECKAITRPVSGRNLTVIDTPGFFDTDQPEEDLKPEILRCITECAPGPHVFLLVLKVEKFTEHEQAVIEKICTYFSEDILKYAVVIFTHGDQLPDGIKIEDFAANNNLVSELVKKCGNRCHVMDNKYWNRHQQGEYKSNKLQMEKLLQTIDTMIKENQGNCYTNDVLQAMEQEINREEQNIRLVQENLSNAEIRERAKKEVLRKLLINFTAIGVGTLLGALFGMVVMVGAVLSILKKSSHPVTLKQAVGRTIAATAGVAVGTGGAALAGGVVPAATALSITGACAATGAVKGALIGYDVAEEAKSPKEAALQTAEAVKYEAQVHLNKVSQVWNKAMTTKSKTSEEEEAALLDEELKTN</sequence>
<dbReference type="PROSITE" id="PS51720">
    <property type="entry name" value="G_AIG1"/>
    <property type="match status" value="1"/>
</dbReference>
<dbReference type="FunFam" id="3.40.50.300:FF:000366">
    <property type="entry name" value="GTPase, IMAP family member 2"/>
    <property type="match status" value="1"/>
</dbReference>
<keyword evidence="9" id="KW-1185">Reference proteome</keyword>
<keyword evidence="2" id="KW-0547">Nucleotide-binding</keyword>
<keyword evidence="6" id="KW-0472">Membrane</keyword>
<dbReference type="Pfam" id="PF04548">
    <property type="entry name" value="AIG1"/>
    <property type="match status" value="1"/>
</dbReference>
<proteinExistence type="inferred from homology"/>
<name>A0A3Q2DDW0_CYPVA</name>
<dbReference type="CDD" id="cd01852">
    <property type="entry name" value="AIG1"/>
    <property type="match status" value="1"/>
</dbReference>
<reference evidence="8" key="1">
    <citation type="submission" date="2025-08" db="UniProtKB">
        <authorList>
            <consortium name="Ensembl"/>
        </authorList>
    </citation>
    <scope>IDENTIFICATION</scope>
</reference>
<feature type="transmembrane region" description="Helical" evidence="6">
    <location>
        <begin position="245"/>
        <end position="275"/>
    </location>
</feature>
<feature type="region of interest" description="Disordered" evidence="5">
    <location>
        <begin position="376"/>
        <end position="398"/>
    </location>
</feature>
<dbReference type="GeneTree" id="ENSGT01150000286992"/>
<feature type="domain" description="AIG1-type G" evidence="7">
    <location>
        <begin position="2"/>
        <end position="211"/>
    </location>
</feature>
<dbReference type="GO" id="GO:0005525">
    <property type="term" value="F:GTP binding"/>
    <property type="evidence" value="ECO:0007669"/>
    <property type="project" value="UniProtKB-KW"/>
</dbReference>
<dbReference type="PANTHER" id="PTHR10903:SF62">
    <property type="entry name" value="GTPASE IMAP FAMILY MEMBER 4-LIKE-RELATED"/>
    <property type="match status" value="1"/>
</dbReference>
<evidence type="ECO:0000313" key="9">
    <source>
        <dbReference type="Proteomes" id="UP000265020"/>
    </source>
</evidence>
<evidence type="ECO:0000256" key="2">
    <source>
        <dbReference type="ARBA" id="ARBA00022741"/>
    </source>
</evidence>
<evidence type="ECO:0000256" key="1">
    <source>
        <dbReference type="ARBA" id="ARBA00008535"/>
    </source>
</evidence>
<dbReference type="Ensembl" id="ENSCVAT00000032181.1">
    <property type="protein sequence ID" value="ENSCVAP00000017108.1"/>
    <property type="gene ID" value="ENSCVAG00000020148.1"/>
</dbReference>
<dbReference type="GeneID" id="107101065"/>
<dbReference type="OrthoDB" id="425923at2759"/>
<dbReference type="RefSeq" id="XP_015255309.1">
    <property type="nucleotide sequence ID" value="XM_015399823.1"/>
</dbReference>
<dbReference type="OMA" id="MDNKYWN"/>
<accession>A0A3Q2DDW0</accession>
<feature type="coiled-coil region" evidence="4">
    <location>
        <begin position="207"/>
        <end position="234"/>
    </location>
</feature>
<evidence type="ECO:0000256" key="3">
    <source>
        <dbReference type="ARBA" id="ARBA00023134"/>
    </source>
</evidence>
<reference evidence="8" key="2">
    <citation type="submission" date="2025-09" db="UniProtKB">
        <authorList>
            <consortium name="Ensembl"/>
        </authorList>
    </citation>
    <scope>IDENTIFICATION</scope>
</reference>
<protein>
    <submittedName>
        <fullName evidence="8">GTPase IMAP family member 7-like</fullName>
    </submittedName>
</protein>
<evidence type="ECO:0000313" key="8">
    <source>
        <dbReference type="Ensembl" id="ENSCVAP00000017108.1"/>
    </source>
</evidence>
<keyword evidence="6" id="KW-0812">Transmembrane</keyword>
<keyword evidence="3" id="KW-0342">GTP-binding</keyword>
<evidence type="ECO:0000256" key="4">
    <source>
        <dbReference type="SAM" id="Coils"/>
    </source>
</evidence>
<dbReference type="InterPro" id="IPR006703">
    <property type="entry name" value="G_AIG1"/>
</dbReference>
<dbReference type="AlphaFoldDB" id="A0A3Q2DDW0"/>
<comment type="similarity">
    <text evidence="1">Belongs to the TRAFAC class TrmE-Era-EngA-EngB-Septin-like GTPase superfamily. AIG1/Toc34/Toc159-like paraseptin GTPase family. IAN subfamily.</text>
</comment>
<keyword evidence="4" id="KW-0175">Coiled coil</keyword>
<evidence type="ECO:0000259" key="7">
    <source>
        <dbReference type="PROSITE" id="PS51720"/>
    </source>
</evidence>
<evidence type="ECO:0000256" key="6">
    <source>
        <dbReference type="SAM" id="Phobius"/>
    </source>
</evidence>
<dbReference type="InterPro" id="IPR045058">
    <property type="entry name" value="GIMA/IAN/Toc"/>
</dbReference>
<dbReference type="Proteomes" id="UP000265020">
    <property type="component" value="Unassembled WGS sequence"/>
</dbReference>
<evidence type="ECO:0000256" key="5">
    <source>
        <dbReference type="SAM" id="MobiDB-lite"/>
    </source>
</evidence>
<dbReference type="SUPFAM" id="SSF52540">
    <property type="entry name" value="P-loop containing nucleoside triphosphate hydrolases"/>
    <property type="match status" value="1"/>
</dbReference>
<keyword evidence="6" id="KW-1133">Transmembrane helix</keyword>